<dbReference type="Proteomes" id="UP000326951">
    <property type="component" value="Chromosome"/>
</dbReference>
<name>A0A5K7X076_9BACL</name>
<evidence type="ECO:0000256" key="2">
    <source>
        <dbReference type="SAM" id="MobiDB-lite"/>
    </source>
</evidence>
<feature type="region of interest" description="Disordered" evidence="2">
    <location>
        <begin position="150"/>
        <end position="172"/>
    </location>
</feature>
<organism evidence="3 4">
    <name type="scientific">Sporolactobacillus terrae</name>
    <dbReference type="NCBI Taxonomy" id="269673"/>
    <lineage>
        <taxon>Bacteria</taxon>
        <taxon>Bacillati</taxon>
        <taxon>Bacillota</taxon>
        <taxon>Bacilli</taxon>
        <taxon>Bacillales</taxon>
        <taxon>Sporolactobacillaceae</taxon>
        <taxon>Sporolactobacillus</taxon>
    </lineage>
</organism>
<feature type="coiled-coil region" evidence="1">
    <location>
        <begin position="2"/>
        <end position="94"/>
    </location>
</feature>
<gene>
    <name evidence="3" type="ORF">St703_02010</name>
</gene>
<proteinExistence type="predicted"/>
<keyword evidence="1" id="KW-0175">Coiled coil</keyword>
<evidence type="ECO:0000313" key="4">
    <source>
        <dbReference type="Proteomes" id="UP000326951"/>
    </source>
</evidence>
<dbReference type="InterPro" id="IPR009636">
    <property type="entry name" value="SCAF"/>
</dbReference>
<dbReference type="Pfam" id="PF06810">
    <property type="entry name" value="Phage_scaffold"/>
    <property type="match status" value="1"/>
</dbReference>
<dbReference type="RefSeq" id="WP_152080074.1">
    <property type="nucleotide sequence ID" value="NZ_AP021853.1"/>
</dbReference>
<accession>A0A5K7X076</accession>
<reference evidence="3 4" key="1">
    <citation type="submission" date="2019-09" db="EMBL/GenBank/DDBJ databases">
        <title>Complete genome sequence of Sporolactobacillus terrae 70-3.</title>
        <authorList>
            <person name="Tanaka N."/>
            <person name="Shiwa Y."/>
            <person name="Fujita N."/>
            <person name="Tanasupawat S."/>
        </authorList>
    </citation>
    <scope>NUCLEOTIDE SEQUENCE [LARGE SCALE GENOMIC DNA]</scope>
    <source>
        <strain evidence="3 4">70-3</strain>
    </source>
</reference>
<feature type="compositionally biased region" description="Gly residues" evidence="2">
    <location>
        <begin position="156"/>
        <end position="167"/>
    </location>
</feature>
<protein>
    <submittedName>
        <fullName evidence="3">Scaffold protein</fullName>
    </submittedName>
</protein>
<dbReference type="EMBL" id="AP021853">
    <property type="protein sequence ID" value="BBN97496.1"/>
    <property type="molecule type" value="Genomic_DNA"/>
</dbReference>
<evidence type="ECO:0000256" key="1">
    <source>
        <dbReference type="SAM" id="Coils"/>
    </source>
</evidence>
<sequence length="202" mass="22568">MLKELLEKLAKGEITVEEVLKAIDEADKEKVPRARLNDKIAEVKDLKEQLKERDTQLDDLKTKAVGNEELTKQINDLKEQNKKATEEYQAKLDKQAFDFSLERKLAGEKAKNPKAVKALLNLENIKLDGENLIGLDDQLKAIKESDGYLFEDQPSGGTGANPAGGGMKQKNPWKKETFNLTEQAKILRENPTLAAQLKVAAN</sequence>
<evidence type="ECO:0000313" key="3">
    <source>
        <dbReference type="EMBL" id="BBN97496.1"/>
    </source>
</evidence>
<dbReference type="AlphaFoldDB" id="A0A5K7X076"/>